<dbReference type="Proteomes" id="UP000004030">
    <property type="component" value="Unassembled WGS sequence"/>
</dbReference>
<dbReference type="EMBL" id="AGFM01000039">
    <property type="protein sequence ID" value="EHJ60357.1"/>
    <property type="molecule type" value="Genomic_DNA"/>
</dbReference>
<reference evidence="2 3" key="1">
    <citation type="journal article" date="2012" name="J. Bacteriol.">
        <title>Genome sequence of benzo(a)pyrene-degrading bacterium Novosphingobium pentaromativorans US6-1.</title>
        <authorList>
            <person name="Luo Y.R."/>
            <person name="Kang S.G."/>
            <person name="Kim S.J."/>
            <person name="Kim M.R."/>
            <person name="Li N."/>
            <person name="Lee J.H."/>
            <person name="Kwon K.K."/>
        </authorList>
    </citation>
    <scope>NUCLEOTIDE SEQUENCE [LARGE SCALE GENOMIC DNA]</scope>
    <source>
        <strain evidence="2 3">US6-1</strain>
    </source>
</reference>
<name>G6EED4_9SPHN</name>
<dbReference type="PATRIC" id="fig|1088721.3.peg.2673"/>
<organism evidence="2 3">
    <name type="scientific">Novosphingobium pentaromativorans US6-1</name>
    <dbReference type="NCBI Taxonomy" id="1088721"/>
    <lineage>
        <taxon>Bacteria</taxon>
        <taxon>Pseudomonadati</taxon>
        <taxon>Pseudomonadota</taxon>
        <taxon>Alphaproteobacteria</taxon>
        <taxon>Sphingomonadales</taxon>
        <taxon>Sphingomonadaceae</taxon>
        <taxon>Novosphingobium</taxon>
    </lineage>
</organism>
<evidence type="ECO:0000313" key="3">
    <source>
        <dbReference type="Proteomes" id="UP000004030"/>
    </source>
</evidence>
<proteinExistence type="predicted"/>
<sequence length="92" mass="10352">MFRRRCRHARTGEIGGGGKLHEREDAVDRIGLPASFRSRRRSVRVVIDKCRRSGDSSWGMPHFRAMRDVPPWRRITGFGSGYAKGVSAPGRG</sequence>
<evidence type="ECO:0000313" key="2">
    <source>
        <dbReference type="EMBL" id="EHJ60357.1"/>
    </source>
</evidence>
<feature type="region of interest" description="Disordered" evidence="1">
    <location>
        <begin position="1"/>
        <end position="20"/>
    </location>
</feature>
<keyword evidence="3" id="KW-1185">Reference proteome</keyword>
<accession>G6EED4</accession>
<gene>
    <name evidence="2" type="ORF">NSU_2705</name>
</gene>
<dbReference type="AlphaFoldDB" id="G6EED4"/>
<evidence type="ECO:0000256" key="1">
    <source>
        <dbReference type="SAM" id="MobiDB-lite"/>
    </source>
</evidence>
<protein>
    <submittedName>
        <fullName evidence="2">Uncharacterized protein</fullName>
    </submittedName>
</protein>
<comment type="caution">
    <text evidence="2">The sequence shown here is derived from an EMBL/GenBank/DDBJ whole genome shotgun (WGS) entry which is preliminary data.</text>
</comment>